<sequence>MTVLASLNAAKHRSPVGDVSADSALSPLYKRPAFPGGIVLRSGAAGAVVSFVGACCVPLFGIGSRFVEVGSPRVCVVRAAYYTHAACVVAPGSRLPLYPLLPRE</sequence>
<keyword evidence="2" id="KW-1185">Reference proteome</keyword>
<accession>A0ACB7TJZ2</accession>
<dbReference type="Proteomes" id="UP000821845">
    <property type="component" value="Chromosome 1"/>
</dbReference>
<evidence type="ECO:0000313" key="2">
    <source>
        <dbReference type="Proteomes" id="UP000821845"/>
    </source>
</evidence>
<organism evidence="1 2">
    <name type="scientific">Hyalomma asiaticum</name>
    <name type="common">Tick</name>
    <dbReference type="NCBI Taxonomy" id="266040"/>
    <lineage>
        <taxon>Eukaryota</taxon>
        <taxon>Metazoa</taxon>
        <taxon>Ecdysozoa</taxon>
        <taxon>Arthropoda</taxon>
        <taxon>Chelicerata</taxon>
        <taxon>Arachnida</taxon>
        <taxon>Acari</taxon>
        <taxon>Parasitiformes</taxon>
        <taxon>Ixodida</taxon>
        <taxon>Ixodoidea</taxon>
        <taxon>Ixodidae</taxon>
        <taxon>Hyalomminae</taxon>
        <taxon>Hyalomma</taxon>
    </lineage>
</organism>
<name>A0ACB7TJZ2_HYAAI</name>
<reference evidence="1" key="1">
    <citation type="submission" date="2020-05" db="EMBL/GenBank/DDBJ databases">
        <title>Large-scale comparative analyses of tick genomes elucidate their genetic diversity and vector capacities.</title>
        <authorList>
            <person name="Jia N."/>
            <person name="Wang J."/>
            <person name="Shi W."/>
            <person name="Du L."/>
            <person name="Sun Y."/>
            <person name="Zhan W."/>
            <person name="Jiang J."/>
            <person name="Wang Q."/>
            <person name="Zhang B."/>
            <person name="Ji P."/>
            <person name="Sakyi L.B."/>
            <person name="Cui X."/>
            <person name="Yuan T."/>
            <person name="Jiang B."/>
            <person name="Yang W."/>
            <person name="Lam T.T.-Y."/>
            <person name="Chang Q."/>
            <person name="Ding S."/>
            <person name="Wang X."/>
            <person name="Zhu J."/>
            <person name="Ruan X."/>
            <person name="Zhao L."/>
            <person name="Wei J."/>
            <person name="Que T."/>
            <person name="Du C."/>
            <person name="Cheng J."/>
            <person name="Dai P."/>
            <person name="Han X."/>
            <person name="Huang E."/>
            <person name="Gao Y."/>
            <person name="Liu J."/>
            <person name="Shao H."/>
            <person name="Ye R."/>
            <person name="Li L."/>
            <person name="Wei W."/>
            <person name="Wang X."/>
            <person name="Wang C."/>
            <person name="Yang T."/>
            <person name="Huo Q."/>
            <person name="Li W."/>
            <person name="Guo W."/>
            <person name="Chen H."/>
            <person name="Zhou L."/>
            <person name="Ni X."/>
            <person name="Tian J."/>
            <person name="Zhou Y."/>
            <person name="Sheng Y."/>
            <person name="Liu T."/>
            <person name="Pan Y."/>
            <person name="Xia L."/>
            <person name="Li J."/>
            <person name="Zhao F."/>
            <person name="Cao W."/>
        </authorList>
    </citation>
    <scope>NUCLEOTIDE SEQUENCE</scope>
    <source>
        <strain evidence="1">Hyas-2018</strain>
    </source>
</reference>
<evidence type="ECO:0000313" key="1">
    <source>
        <dbReference type="EMBL" id="KAH6947130.1"/>
    </source>
</evidence>
<gene>
    <name evidence="1" type="ORF">HPB50_017182</name>
</gene>
<protein>
    <submittedName>
        <fullName evidence="1">Uncharacterized protein</fullName>
    </submittedName>
</protein>
<comment type="caution">
    <text evidence="1">The sequence shown here is derived from an EMBL/GenBank/DDBJ whole genome shotgun (WGS) entry which is preliminary data.</text>
</comment>
<dbReference type="EMBL" id="CM023481">
    <property type="protein sequence ID" value="KAH6947130.1"/>
    <property type="molecule type" value="Genomic_DNA"/>
</dbReference>
<proteinExistence type="predicted"/>